<gene>
    <name evidence="5" type="ORF">Mal52_47150</name>
</gene>
<dbReference type="GO" id="GO:0050385">
    <property type="term" value="F:ureidoglycolate lyase activity"/>
    <property type="evidence" value="ECO:0007669"/>
    <property type="project" value="UniProtKB-EC"/>
</dbReference>
<dbReference type="Proteomes" id="UP000319383">
    <property type="component" value="Chromosome"/>
</dbReference>
<feature type="compositionally biased region" description="Basic residues" evidence="2">
    <location>
        <begin position="301"/>
        <end position="310"/>
    </location>
</feature>
<protein>
    <submittedName>
        <fullName evidence="5">Ureidoglycolate lyase</fullName>
        <ecNumber evidence="5">4.3.2.3</ecNumber>
    </submittedName>
</protein>
<dbReference type="Gene3D" id="3.90.850.10">
    <property type="entry name" value="Fumarylacetoacetase-like, C-terminal domain"/>
    <property type="match status" value="1"/>
</dbReference>
<evidence type="ECO:0000256" key="1">
    <source>
        <dbReference type="ARBA" id="ARBA00022723"/>
    </source>
</evidence>
<dbReference type="RefSeq" id="WP_197534397.1">
    <property type="nucleotide sequence ID" value="NZ_CP036276.1"/>
</dbReference>
<dbReference type="EC" id="4.3.2.3" evidence="5"/>
<keyword evidence="1" id="KW-0479">Metal-binding</keyword>
<dbReference type="EMBL" id="CP036276">
    <property type="protein sequence ID" value="QDU46198.1"/>
    <property type="molecule type" value="Genomic_DNA"/>
</dbReference>
<dbReference type="InterPro" id="IPR036663">
    <property type="entry name" value="Fumarylacetoacetase_C_sf"/>
</dbReference>
<feature type="region of interest" description="Disordered" evidence="2">
    <location>
        <begin position="291"/>
        <end position="310"/>
    </location>
</feature>
<evidence type="ECO:0000313" key="6">
    <source>
        <dbReference type="Proteomes" id="UP000319383"/>
    </source>
</evidence>
<dbReference type="Gene3D" id="2.30.30.370">
    <property type="entry name" value="FAH"/>
    <property type="match status" value="1"/>
</dbReference>
<dbReference type="InterPro" id="IPR018833">
    <property type="entry name" value="Rv2993c-like_N"/>
</dbReference>
<dbReference type="InterPro" id="IPR011234">
    <property type="entry name" value="Fumarylacetoacetase-like_C"/>
</dbReference>
<organism evidence="5 6">
    <name type="scientific">Symmachiella dynata</name>
    <dbReference type="NCBI Taxonomy" id="2527995"/>
    <lineage>
        <taxon>Bacteria</taxon>
        <taxon>Pseudomonadati</taxon>
        <taxon>Planctomycetota</taxon>
        <taxon>Planctomycetia</taxon>
        <taxon>Planctomycetales</taxon>
        <taxon>Planctomycetaceae</taxon>
        <taxon>Symmachiella</taxon>
    </lineage>
</organism>
<dbReference type="KEGG" id="sdyn:Mal52_47150"/>
<evidence type="ECO:0000313" key="5">
    <source>
        <dbReference type="EMBL" id="QDU46198.1"/>
    </source>
</evidence>
<dbReference type="SUPFAM" id="SSF56529">
    <property type="entry name" value="FAH"/>
    <property type="match status" value="1"/>
</dbReference>
<dbReference type="PANTHER" id="PTHR11820">
    <property type="entry name" value="ACYLPYRUVASE"/>
    <property type="match status" value="1"/>
</dbReference>
<evidence type="ECO:0000256" key="2">
    <source>
        <dbReference type="SAM" id="MobiDB-lite"/>
    </source>
</evidence>
<dbReference type="GO" id="GO:0046872">
    <property type="term" value="F:metal ion binding"/>
    <property type="evidence" value="ECO:0007669"/>
    <property type="project" value="UniProtKB-KW"/>
</dbReference>
<feature type="domain" description="Fumarylacetoacetase-like C-terminal" evidence="3">
    <location>
        <begin position="92"/>
        <end position="290"/>
    </location>
</feature>
<keyword evidence="6" id="KW-1185">Reference proteome</keyword>
<sequence length="310" mass="34468">MHRRTSMFQLFKLSTMFVVFSLAFQGLTRAEEAPGTKKFARIKVGDKTTFAIVEGDQVREIKGNLFRKWEETDTTHALSDVKILVPTSARHVFAMAGNYKSHLAGAEVPKKFQIPQPFFKSPSSLLPEGGVIRIPPGDENVHYEAELVVVIGKRAKNVPVEKAMDYVFGLTCGNDVSARTWQNDAETKDVQWWRGKGADTFGPCGPFIVQGLDPSNLKMTLRLNGEVRQEENTSQLLHDVPSTVSFISKHVTLLPGDLIFTGTPGKTDRMKSGDVVEVEIEGIGILRNTVAKKGERVKGEKGKKRKRKKD</sequence>
<dbReference type="Pfam" id="PF10370">
    <property type="entry name" value="Rv2993c-like_N"/>
    <property type="match status" value="1"/>
</dbReference>
<feature type="domain" description="Rv2993c-like N-terminal" evidence="4">
    <location>
        <begin position="38"/>
        <end position="86"/>
    </location>
</feature>
<evidence type="ECO:0000259" key="3">
    <source>
        <dbReference type="Pfam" id="PF01557"/>
    </source>
</evidence>
<evidence type="ECO:0000259" key="4">
    <source>
        <dbReference type="Pfam" id="PF10370"/>
    </source>
</evidence>
<reference evidence="5 6" key="1">
    <citation type="submission" date="2019-02" db="EMBL/GenBank/DDBJ databases">
        <title>Deep-cultivation of Planctomycetes and their phenomic and genomic characterization uncovers novel biology.</title>
        <authorList>
            <person name="Wiegand S."/>
            <person name="Jogler M."/>
            <person name="Boedeker C."/>
            <person name="Pinto D."/>
            <person name="Vollmers J."/>
            <person name="Rivas-Marin E."/>
            <person name="Kohn T."/>
            <person name="Peeters S.H."/>
            <person name="Heuer A."/>
            <person name="Rast P."/>
            <person name="Oberbeckmann S."/>
            <person name="Bunk B."/>
            <person name="Jeske O."/>
            <person name="Meyerdierks A."/>
            <person name="Storesund J.E."/>
            <person name="Kallscheuer N."/>
            <person name="Luecker S."/>
            <person name="Lage O.M."/>
            <person name="Pohl T."/>
            <person name="Merkel B.J."/>
            <person name="Hornburger P."/>
            <person name="Mueller R.-W."/>
            <person name="Bruemmer F."/>
            <person name="Labrenz M."/>
            <person name="Spormann A.M."/>
            <person name="Op den Camp H."/>
            <person name="Overmann J."/>
            <person name="Amann R."/>
            <person name="Jetten M.S.M."/>
            <person name="Mascher T."/>
            <person name="Medema M.H."/>
            <person name="Devos D.P."/>
            <person name="Kaster A.-K."/>
            <person name="Ovreas L."/>
            <person name="Rohde M."/>
            <person name="Galperin M.Y."/>
            <person name="Jogler C."/>
        </authorList>
    </citation>
    <scope>NUCLEOTIDE SEQUENCE [LARGE SCALE GENOMIC DNA]</scope>
    <source>
        <strain evidence="5 6">Mal52</strain>
    </source>
</reference>
<accession>A0A517ZUN9</accession>
<keyword evidence="5" id="KW-0456">Lyase</keyword>
<name>A0A517ZUN9_9PLAN</name>
<proteinExistence type="predicted"/>
<dbReference type="Pfam" id="PF01557">
    <property type="entry name" value="FAA_hydrolase"/>
    <property type="match status" value="1"/>
</dbReference>
<dbReference type="AlphaFoldDB" id="A0A517ZUN9"/>